<proteinExistence type="predicted"/>
<name>A0A0A9AGP1_ARUDO</name>
<protein>
    <submittedName>
        <fullName evidence="1">Uncharacterized protein</fullName>
    </submittedName>
</protein>
<reference evidence="1" key="1">
    <citation type="submission" date="2014-09" db="EMBL/GenBank/DDBJ databases">
        <authorList>
            <person name="Magalhaes I.L.F."/>
            <person name="Oliveira U."/>
            <person name="Santos F.R."/>
            <person name="Vidigal T.H.D.A."/>
            <person name="Brescovit A.D."/>
            <person name="Santos A.J."/>
        </authorList>
    </citation>
    <scope>NUCLEOTIDE SEQUENCE</scope>
    <source>
        <tissue evidence="1">Shoot tissue taken approximately 20 cm above the soil surface</tissue>
    </source>
</reference>
<evidence type="ECO:0000313" key="1">
    <source>
        <dbReference type="EMBL" id="JAD50854.1"/>
    </source>
</evidence>
<dbReference type="EMBL" id="GBRH01247041">
    <property type="protein sequence ID" value="JAD50854.1"/>
    <property type="molecule type" value="Transcribed_RNA"/>
</dbReference>
<organism evidence="1">
    <name type="scientific">Arundo donax</name>
    <name type="common">Giant reed</name>
    <name type="synonym">Donax arundinaceus</name>
    <dbReference type="NCBI Taxonomy" id="35708"/>
    <lineage>
        <taxon>Eukaryota</taxon>
        <taxon>Viridiplantae</taxon>
        <taxon>Streptophyta</taxon>
        <taxon>Embryophyta</taxon>
        <taxon>Tracheophyta</taxon>
        <taxon>Spermatophyta</taxon>
        <taxon>Magnoliopsida</taxon>
        <taxon>Liliopsida</taxon>
        <taxon>Poales</taxon>
        <taxon>Poaceae</taxon>
        <taxon>PACMAD clade</taxon>
        <taxon>Arundinoideae</taxon>
        <taxon>Arundineae</taxon>
        <taxon>Arundo</taxon>
    </lineage>
</organism>
<reference evidence="1" key="2">
    <citation type="journal article" date="2015" name="Data Brief">
        <title>Shoot transcriptome of the giant reed, Arundo donax.</title>
        <authorList>
            <person name="Barrero R.A."/>
            <person name="Guerrero F.D."/>
            <person name="Moolhuijzen P."/>
            <person name="Goolsby J.A."/>
            <person name="Tidwell J."/>
            <person name="Bellgard S.E."/>
            <person name="Bellgard M.I."/>
        </authorList>
    </citation>
    <scope>NUCLEOTIDE SEQUENCE</scope>
    <source>
        <tissue evidence="1">Shoot tissue taken approximately 20 cm above the soil surface</tissue>
    </source>
</reference>
<dbReference type="AlphaFoldDB" id="A0A0A9AGP1"/>
<sequence>MTVVLPESAVEVCDNLLSTAFYLLLH</sequence>
<accession>A0A0A9AGP1</accession>